<evidence type="ECO:0000313" key="3">
    <source>
        <dbReference type="EMBL" id="TYR29410.1"/>
    </source>
</evidence>
<protein>
    <submittedName>
        <fullName evidence="3">TIGR02186 family protein</fullName>
    </submittedName>
</protein>
<dbReference type="OrthoDB" id="9815212at2"/>
<feature type="transmembrane region" description="Helical" evidence="1">
    <location>
        <begin position="243"/>
        <end position="264"/>
    </location>
</feature>
<dbReference type="EMBL" id="VSZS01000068">
    <property type="protein sequence ID" value="TYR29410.1"/>
    <property type="molecule type" value="Genomic_DNA"/>
</dbReference>
<sequence>MHSLRLTTLTGILLSLLIALSPVRAQVPETANPESIQIGLSTDRVSITADFSGADLTIFGALDNSDPLIARHGRYDVIVVLEGPPRPVVVRKKTRFLGMWINTQSVTFVNVPVSYSVATTRALQDITHPDNYRQMALGANNITVVPAVRDDDPATIREFAVALRDRKKASDLFSERIGGVHFLSQSLFRATLHLAPNVPVGTHRARAFLFKNGVFIKESSAQLAILKSGFEQRIFRAAQEHSFLYGLGAVALAFVTGWIGRLVFRRD</sequence>
<feature type="signal peptide" evidence="2">
    <location>
        <begin position="1"/>
        <end position="25"/>
    </location>
</feature>
<comment type="caution">
    <text evidence="3">The sequence shown here is derived from an EMBL/GenBank/DDBJ whole genome shotgun (WGS) entry which is preliminary data.</text>
</comment>
<evidence type="ECO:0000256" key="1">
    <source>
        <dbReference type="SAM" id="Phobius"/>
    </source>
</evidence>
<dbReference type="Pfam" id="PF09608">
    <property type="entry name" value="Alph_Pro_TM"/>
    <property type="match status" value="1"/>
</dbReference>
<organism evidence="3 4">
    <name type="scientific">Neoaquamicrobium microcysteis</name>
    <dbReference type="NCBI Taxonomy" id="2682781"/>
    <lineage>
        <taxon>Bacteria</taxon>
        <taxon>Pseudomonadati</taxon>
        <taxon>Pseudomonadota</taxon>
        <taxon>Alphaproteobacteria</taxon>
        <taxon>Hyphomicrobiales</taxon>
        <taxon>Phyllobacteriaceae</taxon>
        <taxon>Neoaquamicrobium</taxon>
    </lineage>
</organism>
<dbReference type="NCBIfam" id="TIGR02186">
    <property type="entry name" value="alph_Pro_TM"/>
    <property type="match status" value="1"/>
</dbReference>
<accession>A0A5D4GS65</accession>
<reference evidence="3 4" key="1">
    <citation type="submission" date="2019-08" db="EMBL/GenBank/DDBJ databases">
        <authorList>
            <person name="Seo Y.L."/>
        </authorList>
    </citation>
    <scope>NUCLEOTIDE SEQUENCE [LARGE SCALE GENOMIC DNA]</scope>
    <source>
        <strain evidence="3 4">MaA-C15</strain>
    </source>
</reference>
<name>A0A5D4GS65_9HYPH</name>
<dbReference type="AlphaFoldDB" id="A0A5D4GS65"/>
<dbReference type="RefSeq" id="WP_148916789.1">
    <property type="nucleotide sequence ID" value="NZ_VSZS01000068.1"/>
</dbReference>
<evidence type="ECO:0000256" key="2">
    <source>
        <dbReference type="SAM" id="SignalP"/>
    </source>
</evidence>
<evidence type="ECO:0000313" key="4">
    <source>
        <dbReference type="Proteomes" id="UP000323258"/>
    </source>
</evidence>
<proteinExistence type="predicted"/>
<dbReference type="InterPro" id="IPR019088">
    <property type="entry name" value="CHP02186-rel_TM"/>
</dbReference>
<gene>
    <name evidence="3" type="ORF">FY036_21285</name>
</gene>
<dbReference type="Proteomes" id="UP000323258">
    <property type="component" value="Unassembled WGS sequence"/>
</dbReference>
<keyword evidence="1" id="KW-0812">Transmembrane</keyword>
<keyword evidence="4" id="KW-1185">Reference proteome</keyword>
<keyword evidence="1" id="KW-0472">Membrane</keyword>
<keyword evidence="1" id="KW-1133">Transmembrane helix</keyword>
<reference evidence="3 4" key="2">
    <citation type="submission" date="2019-09" db="EMBL/GenBank/DDBJ databases">
        <title>Mesorhizobium sp. MaA-C15 isolated from Microcystis aeruginosa.</title>
        <authorList>
            <person name="Jeong S.E."/>
            <person name="Jin H.M."/>
            <person name="Jeon C.O."/>
        </authorList>
    </citation>
    <scope>NUCLEOTIDE SEQUENCE [LARGE SCALE GENOMIC DNA]</scope>
    <source>
        <strain evidence="3 4">MaA-C15</strain>
    </source>
</reference>
<keyword evidence="2" id="KW-0732">Signal</keyword>
<feature type="chain" id="PRO_5023065844" evidence="2">
    <location>
        <begin position="26"/>
        <end position="267"/>
    </location>
</feature>